<evidence type="ECO:0000313" key="6">
    <source>
        <dbReference type="Proteomes" id="UP000309673"/>
    </source>
</evidence>
<evidence type="ECO:0000256" key="3">
    <source>
        <dbReference type="ARBA" id="ARBA00023163"/>
    </source>
</evidence>
<dbReference type="AlphaFoldDB" id="A0A4V5LS78"/>
<reference evidence="5 6" key="1">
    <citation type="submission" date="2019-04" db="EMBL/GenBank/DDBJ databases">
        <title>Cohnella sp. nov., isolated from soil.</title>
        <authorList>
            <person name="Kim W."/>
        </authorList>
    </citation>
    <scope>NUCLEOTIDE SEQUENCE [LARGE SCALE GENOMIC DNA]</scope>
    <source>
        <strain evidence="5 6">CAU 1483</strain>
    </source>
</reference>
<dbReference type="Proteomes" id="UP000309673">
    <property type="component" value="Unassembled WGS sequence"/>
</dbReference>
<comment type="caution">
    <text evidence="5">The sequence shown here is derived from an EMBL/GenBank/DDBJ whole genome shotgun (WGS) entry which is preliminary data.</text>
</comment>
<evidence type="ECO:0000256" key="1">
    <source>
        <dbReference type="ARBA" id="ARBA00023015"/>
    </source>
</evidence>
<evidence type="ECO:0000259" key="4">
    <source>
        <dbReference type="PROSITE" id="PS50043"/>
    </source>
</evidence>
<dbReference type="GO" id="GO:0003677">
    <property type="term" value="F:DNA binding"/>
    <property type="evidence" value="ECO:0007669"/>
    <property type="project" value="UniProtKB-KW"/>
</dbReference>
<organism evidence="5 6">
    <name type="scientific">Cohnella pontilimi</name>
    <dbReference type="NCBI Taxonomy" id="2564100"/>
    <lineage>
        <taxon>Bacteria</taxon>
        <taxon>Bacillati</taxon>
        <taxon>Bacillota</taxon>
        <taxon>Bacilli</taxon>
        <taxon>Bacillales</taxon>
        <taxon>Paenibacillaceae</taxon>
        <taxon>Cohnella</taxon>
    </lineage>
</organism>
<protein>
    <submittedName>
        <fullName evidence="5">Response regulator transcription factor</fullName>
    </submittedName>
</protein>
<sequence length="86" mass="10040">MLRSQVLEQQVTIEDKESFEIEGLSKREQEVLELIVQGLNNKQIAKTLFISEHTVKNHITNIFQKLGTNDRAGLMAYYYQRRAKTD</sequence>
<accession>A0A4V5LS78</accession>
<dbReference type="InterPro" id="IPR000792">
    <property type="entry name" value="Tscrpt_reg_LuxR_C"/>
</dbReference>
<evidence type="ECO:0000313" key="5">
    <source>
        <dbReference type="EMBL" id="TJY42039.1"/>
    </source>
</evidence>
<keyword evidence="1" id="KW-0805">Transcription regulation</keyword>
<gene>
    <name evidence="5" type="ORF">E5161_12120</name>
</gene>
<dbReference type="PROSITE" id="PS00622">
    <property type="entry name" value="HTH_LUXR_1"/>
    <property type="match status" value="1"/>
</dbReference>
<name>A0A4V5LS78_9BACL</name>
<evidence type="ECO:0000256" key="2">
    <source>
        <dbReference type="ARBA" id="ARBA00023125"/>
    </source>
</evidence>
<dbReference type="InterPro" id="IPR016032">
    <property type="entry name" value="Sig_transdc_resp-reg_C-effctor"/>
</dbReference>
<keyword evidence="3" id="KW-0804">Transcription</keyword>
<keyword evidence="6" id="KW-1185">Reference proteome</keyword>
<keyword evidence="2" id="KW-0238">DNA-binding</keyword>
<dbReference type="Gene3D" id="1.10.10.10">
    <property type="entry name" value="Winged helix-like DNA-binding domain superfamily/Winged helix DNA-binding domain"/>
    <property type="match status" value="1"/>
</dbReference>
<dbReference type="PRINTS" id="PR00038">
    <property type="entry name" value="HTHLUXR"/>
</dbReference>
<dbReference type="OrthoDB" id="9808843at2"/>
<dbReference type="SMART" id="SM00421">
    <property type="entry name" value="HTH_LUXR"/>
    <property type="match status" value="1"/>
</dbReference>
<dbReference type="EMBL" id="SUPK01000005">
    <property type="protein sequence ID" value="TJY42039.1"/>
    <property type="molecule type" value="Genomic_DNA"/>
</dbReference>
<feature type="domain" description="HTH luxR-type" evidence="4">
    <location>
        <begin position="17"/>
        <end position="82"/>
    </location>
</feature>
<dbReference type="Pfam" id="PF00196">
    <property type="entry name" value="GerE"/>
    <property type="match status" value="1"/>
</dbReference>
<dbReference type="PANTHER" id="PTHR44688">
    <property type="entry name" value="DNA-BINDING TRANSCRIPTIONAL ACTIVATOR DEVR_DOSR"/>
    <property type="match status" value="1"/>
</dbReference>
<dbReference type="GO" id="GO:0006355">
    <property type="term" value="P:regulation of DNA-templated transcription"/>
    <property type="evidence" value="ECO:0007669"/>
    <property type="project" value="InterPro"/>
</dbReference>
<dbReference type="PANTHER" id="PTHR44688:SF16">
    <property type="entry name" value="DNA-BINDING TRANSCRIPTIONAL ACTIVATOR DEVR_DOSR"/>
    <property type="match status" value="1"/>
</dbReference>
<dbReference type="PROSITE" id="PS50043">
    <property type="entry name" value="HTH_LUXR_2"/>
    <property type="match status" value="1"/>
</dbReference>
<dbReference type="CDD" id="cd06170">
    <property type="entry name" value="LuxR_C_like"/>
    <property type="match status" value="1"/>
</dbReference>
<dbReference type="SUPFAM" id="SSF46894">
    <property type="entry name" value="C-terminal effector domain of the bipartite response regulators"/>
    <property type="match status" value="1"/>
</dbReference>
<proteinExistence type="predicted"/>
<dbReference type="InterPro" id="IPR036388">
    <property type="entry name" value="WH-like_DNA-bd_sf"/>
</dbReference>